<proteinExistence type="predicted"/>
<dbReference type="OrthoDB" id="7189469at2"/>
<dbReference type="Pfam" id="PF10691">
    <property type="entry name" value="DUF2497"/>
    <property type="match status" value="1"/>
</dbReference>
<dbReference type="RefSeq" id="WP_115490873.1">
    <property type="nucleotide sequence ID" value="NZ_JACHWW010000001.1"/>
</dbReference>
<dbReference type="InterPro" id="IPR019632">
    <property type="entry name" value="DUF2497"/>
</dbReference>
<evidence type="ECO:0000313" key="3">
    <source>
        <dbReference type="Proteomes" id="UP000254101"/>
    </source>
</evidence>
<evidence type="ECO:0000256" key="1">
    <source>
        <dbReference type="SAM" id="MobiDB-lite"/>
    </source>
</evidence>
<dbReference type="EMBL" id="QRBB01000001">
    <property type="protein sequence ID" value="RDS76648.1"/>
    <property type="molecule type" value="Genomic_DNA"/>
</dbReference>
<comment type="caution">
    <text evidence="2">The sequence shown here is derived from an EMBL/GenBank/DDBJ whole genome shotgun (WGS) entry which is preliminary data.</text>
</comment>
<reference evidence="2 3" key="1">
    <citation type="submission" date="2018-07" db="EMBL/GenBank/DDBJ databases">
        <title>Erythrobacter nanhaiensis sp. nov., a novel member of the genus Erythrobacter isolated from the South China Sea.</title>
        <authorList>
            <person name="Chen X."/>
            <person name="Liu J."/>
        </authorList>
    </citation>
    <scope>NUCLEOTIDE SEQUENCE [LARGE SCALE GENOMIC DNA]</scope>
    <source>
        <strain evidence="2 3">S-5</strain>
    </source>
</reference>
<dbReference type="AlphaFoldDB" id="A0A395LI59"/>
<accession>A0A395LI59</accession>
<organism evidence="2 3">
    <name type="scientific">Alteriqipengyuania lutimaris</name>
    <dbReference type="NCBI Taxonomy" id="1538146"/>
    <lineage>
        <taxon>Bacteria</taxon>
        <taxon>Pseudomonadati</taxon>
        <taxon>Pseudomonadota</taxon>
        <taxon>Alphaproteobacteria</taxon>
        <taxon>Sphingomonadales</taxon>
        <taxon>Erythrobacteraceae</taxon>
        <taxon>Alteriqipengyuania</taxon>
    </lineage>
</organism>
<protein>
    <submittedName>
        <fullName evidence="2">DUF2497 domain-containing protein</fullName>
    </submittedName>
</protein>
<sequence>MRDGEASVEEILDSIKKVIARDNRASALEARRRRERNTPKSQDSVQDEEADEVFDLAEADQVDSDDECTGEREADSLLSATARDSMRDNLATLALLAEPGASPQIVRSGETSLEGLVREMLRPMLAEWLDANLPPMVEDMVRQEIERIVKKQG</sequence>
<feature type="region of interest" description="Disordered" evidence="1">
    <location>
        <begin position="26"/>
        <end position="83"/>
    </location>
</feature>
<feature type="compositionally biased region" description="Acidic residues" evidence="1">
    <location>
        <begin position="45"/>
        <end position="68"/>
    </location>
</feature>
<keyword evidence="3" id="KW-1185">Reference proteome</keyword>
<evidence type="ECO:0000313" key="2">
    <source>
        <dbReference type="EMBL" id="RDS76648.1"/>
    </source>
</evidence>
<dbReference type="Proteomes" id="UP000254101">
    <property type="component" value="Unassembled WGS sequence"/>
</dbReference>
<feature type="compositionally biased region" description="Basic and acidic residues" evidence="1">
    <location>
        <begin position="26"/>
        <end position="38"/>
    </location>
</feature>
<gene>
    <name evidence="2" type="ORF">DL238_02870</name>
</gene>
<name>A0A395LI59_9SPHN</name>